<protein>
    <submittedName>
        <fullName evidence="4">Gfo/Idh/MocA family oxidoreductase</fullName>
    </submittedName>
</protein>
<name>A0A5R8K8G3_9BACT</name>
<dbReference type="Pfam" id="PF19051">
    <property type="entry name" value="GFO_IDH_MocA_C2"/>
    <property type="match status" value="1"/>
</dbReference>
<evidence type="ECO:0000313" key="5">
    <source>
        <dbReference type="Proteomes" id="UP000306196"/>
    </source>
</evidence>
<dbReference type="AlphaFoldDB" id="A0A5R8K8G3"/>
<dbReference type="Gene3D" id="3.40.50.720">
    <property type="entry name" value="NAD(P)-binding Rossmann-like Domain"/>
    <property type="match status" value="1"/>
</dbReference>
<evidence type="ECO:0000259" key="3">
    <source>
        <dbReference type="Pfam" id="PF19051"/>
    </source>
</evidence>
<dbReference type="InterPro" id="IPR006311">
    <property type="entry name" value="TAT_signal"/>
</dbReference>
<sequence>MKTTTNNINRRTLLRSSLYAGTALALPTWSRAAGANGDIRVAVIGFKSRGAGHINTILGLQNEGVRLVALCDVDSDVMDKQVEKLAKKDIKVKTYSDYRKLIEDPEIDAVTIATPNHTHTVITLAALAAGKHVFAEKPVCHNIPEGVKLLEAAKKIEGKLILVHGQQRRSDLGWAAAMEYVKSGALGKTTLSRGVNYKARKSIGKVSGPQDAPSTVNYDLWAGPRETTPIMREQFHYDWHWQWAYGNGDIGNQGPHQLDVARWALGSPDKLPLKVMSLGNRWGYDDDGETANNQLAFYDYGDGKTPILFDNRGLPRADMNWQKGFEPAYKGIRIGNIIHCEGGYVAESKAYDAEGKFNDQKFEIRDGPNHMKNFFASIKEGKLIDPNLHVSHGFHCAALAHMANIAYRIGKKTSTGEIKERLQGDKAGQETFDDFVANLAANQINADTDQALLSPWLTFNPDTYKFEGEFAEEANKINEGDVYRKGFELAEV</sequence>
<proteinExistence type="predicted"/>
<feature type="domain" description="Gfo/Idh/MocA-like oxidoreductase bacterial type C-terminal" evidence="3">
    <location>
        <begin position="193"/>
        <end position="308"/>
    </location>
</feature>
<feature type="domain" description="Gfo/Idh/MocA-like oxidoreductase N-terminal" evidence="2">
    <location>
        <begin position="39"/>
        <end position="159"/>
    </location>
</feature>
<dbReference type="Proteomes" id="UP000306196">
    <property type="component" value="Unassembled WGS sequence"/>
</dbReference>
<accession>A0A5R8K8G3</accession>
<dbReference type="OrthoDB" id="178664at2"/>
<dbReference type="GO" id="GO:0000166">
    <property type="term" value="F:nucleotide binding"/>
    <property type="evidence" value="ECO:0007669"/>
    <property type="project" value="InterPro"/>
</dbReference>
<dbReference type="SUPFAM" id="SSF51735">
    <property type="entry name" value="NAD(P)-binding Rossmann-fold domains"/>
    <property type="match status" value="1"/>
</dbReference>
<dbReference type="EMBL" id="VAUV01000022">
    <property type="protein sequence ID" value="TLD68603.1"/>
    <property type="molecule type" value="Genomic_DNA"/>
</dbReference>
<dbReference type="RefSeq" id="WP_138088480.1">
    <property type="nucleotide sequence ID" value="NZ_VAUV01000022.1"/>
</dbReference>
<keyword evidence="5" id="KW-1185">Reference proteome</keyword>
<dbReference type="Gene3D" id="3.30.360.10">
    <property type="entry name" value="Dihydrodipicolinate Reductase, domain 2"/>
    <property type="match status" value="1"/>
</dbReference>
<organism evidence="4 5">
    <name type="scientific">Phragmitibacter flavus</name>
    <dbReference type="NCBI Taxonomy" id="2576071"/>
    <lineage>
        <taxon>Bacteria</taxon>
        <taxon>Pseudomonadati</taxon>
        <taxon>Verrucomicrobiota</taxon>
        <taxon>Verrucomicrobiia</taxon>
        <taxon>Verrucomicrobiales</taxon>
        <taxon>Verrucomicrobiaceae</taxon>
        <taxon>Phragmitibacter</taxon>
    </lineage>
</organism>
<dbReference type="InterPro" id="IPR050463">
    <property type="entry name" value="Gfo/Idh/MocA_oxidrdct_glycsds"/>
</dbReference>
<dbReference type="InterPro" id="IPR036291">
    <property type="entry name" value="NAD(P)-bd_dom_sf"/>
</dbReference>
<feature type="signal peptide" evidence="1">
    <location>
        <begin position="1"/>
        <end position="25"/>
    </location>
</feature>
<evidence type="ECO:0000313" key="4">
    <source>
        <dbReference type="EMBL" id="TLD68603.1"/>
    </source>
</evidence>
<dbReference type="Pfam" id="PF01408">
    <property type="entry name" value="GFO_IDH_MocA"/>
    <property type="match status" value="1"/>
</dbReference>
<dbReference type="InterPro" id="IPR043906">
    <property type="entry name" value="Gfo/Idh/MocA_OxRdtase_bact_C"/>
</dbReference>
<evidence type="ECO:0000256" key="1">
    <source>
        <dbReference type="SAM" id="SignalP"/>
    </source>
</evidence>
<dbReference type="PANTHER" id="PTHR43818:SF5">
    <property type="entry name" value="OXIDOREDUCTASE FAMILY PROTEIN"/>
    <property type="match status" value="1"/>
</dbReference>
<feature type="chain" id="PRO_5024397282" evidence="1">
    <location>
        <begin position="26"/>
        <end position="492"/>
    </location>
</feature>
<comment type="caution">
    <text evidence="4">The sequence shown here is derived from an EMBL/GenBank/DDBJ whole genome shotgun (WGS) entry which is preliminary data.</text>
</comment>
<dbReference type="InterPro" id="IPR000683">
    <property type="entry name" value="Gfo/Idh/MocA-like_OxRdtase_N"/>
</dbReference>
<evidence type="ECO:0000259" key="2">
    <source>
        <dbReference type="Pfam" id="PF01408"/>
    </source>
</evidence>
<dbReference type="PANTHER" id="PTHR43818">
    <property type="entry name" value="BCDNA.GH03377"/>
    <property type="match status" value="1"/>
</dbReference>
<keyword evidence="1" id="KW-0732">Signal</keyword>
<dbReference type="SUPFAM" id="SSF55347">
    <property type="entry name" value="Glyceraldehyde-3-phosphate dehydrogenase-like, C-terminal domain"/>
    <property type="match status" value="1"/>
</dbReference>
<reference evidence="4 5" key="1">
    <citation type="submission" date="2019-05" db="EMBL/GenBank/DDBJ databases">
        <title>Verrucobacter flavum gen. nov., sp. nov. a new member of the family Verrucomicrobiaceae.</title>
        <authorList>
            <person name="Szuroczki S."/>
            <person name="Abbaszade G."/>
            <person name="Szabo A."/>
            <person name="Felfoldi T."/>
            <person name="Schumann P."/>
            <person name="Boka K."/>
            <person name="Keki Z."/>
            <person name="Toumi M."/>
            <person name="Toth E."/>
        </authorList>
    </citation>
    <scope>NUCLEOTIDE SEQUENCE [LARGE SCALE GENOMIC DNA]</scope>
    <source>
        <strain evidence="4 5">MG-N-17</strain>
    </source>
</reference>
<gene>
    <name evidence="4" type="ORF">FEM03_22050</name>
</gene>
<dbReference type="PROSITE" id="PS51318">
    <property type="entry name" value="TAT"/>
    <property type="match status" value="1"/>
</dbReference>